<gene>
    <name evidence="4" type="ORF">GUITHDRAFT_122948</name>
</gene>
<dbReference type="InterPro" id="IPR002110">
    <property type="entry name" value="Ankyrin_rpt"/>
</dbReference>
<feature type="compositionally biased region" description="Low complexity" evidence="3">
    <location>
        <begin position="11"/>
        <end position="23"/>
    </location>
</feature>
<dbReference type="InterPro" id="IPR036770">
    <property type="entry name" value="Ankyrin_rpt-contain_sf"/>
</dbReference>
<dbReference type="PANTHER" id="PTHR24186">
    <property type="entry name" value="PROTEIN PHOSPHATASE 1 REGULATORY SUBUNIT"/>
    <property type="match status" value="1"/>
</dbReference>
<dbReference type="PaxDb" id="55529-EKX30841"/>
<keyword evidence="1" id="KW-0677">Repeat</keyword>
<feature type="non-terminal residue" evidence="4">
    <location>
        <position position="553"/>
    </location>
</feature>
<organism evidence="4">
    <name type="scientific">Guillardia theta (strain CCMP2712)</name>
    <name type="common">Cryptophyte</name>
    <dbReference type="NCBI Taxonomy" id="905079"/>
    <lineage>
        <taxon>Eukaryota</taxon>
        <taxon>Cryptophyceae</taxon>
        <taxon>Pyrenomonadales</taxon>
        <taxon>Geminigeraceae</taxon>
        <taxon>Guillardia</taxon>
    </lineage>
</organism>
<evidence type="ECO:0000256" key="3">
    <source>
        <dbReference type="SAM" id="MobiDB-lite"/>
    </source>
</evidence>
<dbReference type="GO" id="GO:0005886">
    <property type="term" value="C:plasma membrane"/>
    <property type="evidence" value="ECO:0007669"/>
    <property type="project" value="TreeGrafter"/>
</dbReference>
<reference evidence="5" key="3">
    <citation type="submission" date="2015-06" db="UniProtKB">
        <authorList>
            <consortium name="EnsemblProtists"/>
        </authorList>
    </citation>
    <scope>IDENTIFICATION</scope>
</reference>
<feature type="region of interest" description="Disordered" evidence="3">
    <location>
        <begin position="1"/>
        <end position="23"/>
    </location>
</feature>
<dbReference type="Proteomes" id="UP000011087">
    <property type="component" value="Unassembled WGS sequence"/>
</dbReference>
<evidence type="ECO:0000313" key="6">
    <source>
        <dbReference type="Proteomes" id="UP000011087"/>
    </source>
</evidence>
<evidence type="ECO:0000256" key="1">
    <source>
        <dbReference type="ARBA" id="ARBA00022737"/>
    </source>
</evidence>
<sequence>MHSVQLPTPSPMHSASLPLSSSSSLLPTRQRFEDATSAFDKVKAKRIAAPLAAPRLLEVGDERSLRRTLKGGNVEQLLELFRQDEEAARRMLVGEQLPLHVVVEFHGGTRGEEIISHVLKANWEAAGHKDALGRLPLHLLCRSQSPSVSSLRLLLRANQEGVREEDEDGMNPLHHLMLCSGDQQCAQVLLEAYPEAARVRATGELHRGALPLHLLCRYHGDCSDTVILLLRSFPDACSSPCLSISGFLPVHILSQFQGDARESMAAVVDASNDGPPVLEVPQGLLVPDNGGRTPLHLLASHYRAEDWAKVAGSLRSLLVWGESALLLQDEDGNTPAHLAAQFCPQPDLLLADMMQRGARAAGMLNEDGRSLLHCLMLNPEAPMSSFFHLLSLSEKALLLPDADGNLPLHLLCEHNGDNEELLKAVLAAGKEEASVPNKEGKLPLHLLASSYGTDEYLPSLTALLSSCPEAAEVPDTRGKLPADLLAPPRFDLRNEEFRRLLEEAVAVKIRVKEEEEANLSRFSFSFMAEHERGVRSASMADPELLRQARRCNE</sequence>
<dbReference type="AlphaFoldDB" id="L1I3Q4"/>
<dbReference type="OrthoDB" id="35902at2759"/>
<evidence type="ECO:0000313" key="5">
    <source>
        <dbReference type="EnsemblProtists" id="EKX30841"/>
    </source>
</evidence>
<evidence type="ECO:0000256" key="2">
    <source>
        <dbReference type="ARBA" id="ARBA00023043"/>
    </source>
</evidence>
<dbReference type="Gene3D" id="1.25.40.20">
    <property type="entry name" value="Ankyrin repeat-containing domain"/>
    <property type="match status" value="3"/>
</dbReference>
<reference evidence="6" key="2">
    <citation type="submission" date="2012-11" db="EMBL/GenBank/DDBJ databases">
        <authorList>
            <person name="Kuo A."/>
            <person name="Curtis B.A."/>
            <person name="Tanifuji G."/>
            <person name="Burki F."/>
            <person name="Gruber A."/>
            <person name="Irimia M."/>
            <person name="Maruyama S."/>
            <person name="Arias M.C."/>
            <person name="Ball S.G."/>
            <person name="Gile G.H."/>
            <person name="Hirakawa Y."/>
            <person name="Hopkins J.F."/>
            <person name="Rensing S.A."/>
            <person name="Schmutz J."/>
            <person name="Symeonidi A."/>
            <person name="Elias M."/>
            <person name="Eveleigh R.J."/>
            <person name="Herman E.K."/>
            <person name="Klute M.J."/>
            <person name="Nakayama T."/>
            <person name="Obornik M."/>
            <person name="Reyes-Prieto A."/>
            <person name="Armbrust E.V."/>
            <person name="Aves S.J."/>
            <person name="Beiko R.G."/>
            <person name="Coutinho P."/>
            <person name="Dacks J.B."/>
            <person name="Durnford D.G."/>
            <person name="Fast N.M."/>
            <person name="Green B.R."/>
            <person name="Grisdale C."/>
            <person name="Hempe F."/>
            <person name="Henrissat B."/>
            <person name="Hoppner M.P."/>
            <person name="Ishida K.-I."/>
            <person name="Kim E."/>
            <person name="Koreny L."/>
            <person name="Kroth P.G."/>
            <person name="Liu Y."/>
            <person name="Malik S.-B."/>
            <person name="Maier U.G."/>
            <person name="McRose D."/>
            <person name="Mock T."/>
            <person name="Neilson J.A."/>
            <person name="Onodera N.T."/>
            <person name="Poole A.M."/>
            <person name="Pritham E.J."/>
            <person name="Richards T.A."/>
            <person name="Rocap G."/>
            <person name="Roy S.W."/>
            <person name="Sarai C."/>
            <person name="Schaack S."/>
            <person name="Shirato S."/>
            <person name="Slamovits C.H."/>
            <person name="Spencer D.F."/>
            <person name="Suzuki S."/>
            <person name="Worden A.Z."/>
            <person name="Zauner S."/>
            <person name="Barry K."/>
            <person name="Bell C."/>
            <person name="Bharti A.K."/>
            <person name="Crow J.A."/>
            <person name="Grimwood J."/>
            <person name="Kramer R."/>
            <person name="Lindquist E."/>
            <person name="Lucas S."/>
            <person name="Salamov A."/>
            <person name="McFadden G.I."/>
            <person name="Lane C.E."/>
            <person name="Keeling P.J."/>
            <person name="Gray M.W."/>
            <person name="Grigoriev I.V."/>
            <person name="Archibald J.M."/>
        </authorList>
    </citation>
    <scope>NUCLEOTIDE SEQUENCE</scope>
    <source>
        <strain evidence="6">CCMP2712</strain>
    </source>
</reference>
<dbReference type="STRING" id="905079.L1I3Q4"/>
<name>L1I3Q4_GUITC</name>
<dbReference type="KEGG" id="gtt:GUITHDRAFT_122948"/>
<dbReference type="PANTHER" id="PTHR24186:SF50">
    <property type="entry name" value="ANKYRIN REPEAT-CONTAINING PROTEIN ITN1-LIKE ISOFORM X1"/>
    <property type="match status" value="1"/>
</dbReference>
<dbReference type="EnsemblProtists" id="EKX30841">
    <property type="protein sequence ID" value="EKX30841"/>
    <property type="gene ID" value="GUITHDRAFT_122948"/>
</dbReference>
<dbReference type="SMART" id="SM00248">
    <property type="entry name" value="ANK"/>
    <property type="match status" value="6"/>
</dbReference>
<reference evidence="4 6" key="1">
    <citation type="journal article" date="2012" name="Nature">
        <title>Algal genomes reveal evolutionary mosaicism and the fate of nucleomorphs.</title>
        <authorList>
            <consortium name="DOE Joint Genome Institute"/>
            <person name="Curtis B.A."/>
            <person name="Tanifuji G."/>
            <person name="Burki F."/>
            <person name="Gruber A."/>
            <person name="Irimia M."/>
            <person name="Maruyama S."/>
            <person name="Arias M.C."/>
            <person name="Ball S.G."/>
            <person name="Gile G.H."/>
            <person name="Hirakawa Y."/>
            <person name="Hopkins J.F."/>
            <person name="Kuo A."/>
            <person name="Rensing S.A."/>
            <person name="Schmutz J."/>
            <person name="Symeonidi A."/>
            <person name="Elias M."/>
            <person name="Eveleigh R.J."/>
            <person name="Herman E.K."/>
            <person name="Klute M.J."/>
            <person name="Nakayama T."/>
            <person name="Obornik M."/>
            <person name="Reyes-Prieto A."/>
            <person name="Armbrust E.V."/>
            <person name="Aves S.J."/>
            <person name="Beiko R.G."/>
            <person name="Coutinho P."/>
            <person name="Dacks J.B."/>
            <person name="Durnford D.G."/>
            <person name="Fast N.M."/>
            <person name="Green B.R."/>
            <person name="Grisdale C.J."/>
            <person name="Hempel F."/>
            <person name="Henrissat B."/>
            <person name="Hoppner M.P."/>
            <person name="Ishida K."/>
            <person name="Kim E."/>
            <person name="Koreny L."/>
            <person name="Kroth P.G."/>
            <person name="Liu Y."/>
            <person name="Malik S.B."/>
            <person name="Maier U.G."/>
            <person name="McRose D."/>
            <person name="Mock T."/>
            <person name="Neilson J.A."/>
            <person name="Onodera N.T."/>
            <person name="Poole A.M."/>
            <person name="Pritham E.J."/>
            <person name="Richards T.A."/>
            <person name="Rocap G."/>
            <person name="Roy S.W."/>
            <person name="Sarai C."/>
            <person name="Schaack S."/>
            <person name="Shirato S."/>
            <person name="Slamovits C.H."/>
            <person name="Spencer D.F."/>
            <person name="Suzuki S."/>
            <person name="Worden A.Z."/>
            <person name="Zauner S."/>
            <person name="Barry K."/>
            <person name="Bell C."/>
            <person name="Bharti A.K."/>
            <person name="Crow J.A."/>
            <person name="Grimwood J."/>
            <person name="Kramer R."/>
            <person name="Lindquist E."/>
            <person name="Lucas S."/>
            <person name="Salamov A."/>
            <person name="McFadden G.I."/>
            <person name="Lane C.E."/>
            <person name="Keeling P.J."/>
            <person name="Gray M.W."/>
            <person name="Grigoriev I.V."/>
            <person name="Archibald J.M."/>
        </authorList>
    </citation>
    <scope>NUCLEOTIDE SEQUENCE</scope>
    <source>
        <strain evidence="4 6">CCMP2712</strain>
    </source>
</reference>
<dbReference type="HOGENOM" id="CLU_493146_0_0_1"/>
<dbReference type="eggNOG" id="ENOG502S5ZM">
    <property type="taxonomic scope" value="Eukaryota"/>
</dbReference>
<evidence type="ECO:0000313" key="4">
    <source>
        <dbReference type="EMBL" id="EKX30841.1"/>
    </source>
</evidence>
<proteinExistence type="predicted"/>
<dbReference type="SUPFAM" id="SSF48403">
    <property type="entry name" value="Ankyrin repeat"/>
    <property type="match status" value="1"/>
</dbReference>
<dbReference type="EMBL" id="JH993510">
    <property type="protein sequence ID" value="EKX30841.1"/>
    <property type="molecule type" value="Genomic_DNA"/>
</dbReference>
<dbReference type="GeneID" id="17287561"/>
<keyword evidence="2" id="KW-0040">ANK repeat</keyword>
<protein>
    <submittedName>
        <fullName evidence="4 5">Uncharacterized protein</fullName>
    </submittedName>
</protein>
<dbReference type="RefSeq" id="XP_005817821.1">
    <property type="nucleotide sequence ID" value="XM_005817764.1"/>
</dbReference>
<accession>L1I3Q4</accession>
<keyword evidence="6" id="KW-1185">Reference proteome</keyword>